<evidence type="ECO:0000313" key="3">
    <source>
        <dbReference type="Proteomes" id="UP000474296"/>
    </source>
</evidence>
<organism evidence="2 3">
    <name type="scientific">Spongiivirga citrea</name>
    <dbReference type="NCBI Taxonomy" id="1481457"/>
    <lineage>
        <taxon>Bacteria</taxon>
        <taxon>Pseudomonadati</taxon>
        <taxon>Bacteroidota</taxon>
        <taxon>Flavobacteriia</taxon>
        <taxon>Flavobacteriales</taxon>
        <taxon>Flavobacteriaceae</taxon>
        <taxon>Spongiivirga</taxon>
    </lineage>
</organism>
<feature type="transmembrane region" description="Helical" evidence="1">
    <location>
        <begin position="74"/>
        <end position="93"/>
    </location>
</feature>
<keyword evidence="1" id="KW-0472">Membrane</keyword>
<keyword evidence="1" id="KW-1133">Transmembrane helix</keyword>
<gene>
    <name evidence="2" type="ORF">GWK10_12545</name>
</gene>
<keyword evidence="1" id="KW-0812">Transmembrane</keyword>
<dbReference type="Proteomes" id="UP000474296">
    <property type="component" value="Unassembled WGS sequence"/>
</dbReference>
<accession>A0A6M0CRA7</accession>
<name>A0A6M0CRA7_9FLAO</name>
<evidence type="ECO:0000313" key="2">
    <source>
        <dbReference type="EMBL" id="NER18047.1"/>
    </source>
</evidence>
<dbReference type="EMBL" id="JAABOQ010000005">
    <property type="protein sequence ID" value="NER18047.1"/>
    <property type="molecule type" value="Genomic_DNA"/>
</dbReference>
<dbReference type="RefSeq" id="WP_164032728.1">
    <property type="nucleotide sequence ID" value="NZ_JAABOQ010000005.1"/>
</dbReference>
<dbReference type="Pfam" id="PF13858">
    <property type="entry name" value="DUF4199"/>
    <property type="match status" value="1"/>
</dbReference>
<reference evidence="2 3" key="1">
    <citation type="submission" date="2020-01" db="EMBL/GenBank/DDBJ databases">
        <title>Spongiivirga citrea KCTC 32990T.</title>
        <authorList>
            <person name="Wang G."/>
        </authorList>
    </citation>
    <scope>NUCLEOTIDE SEQUENCE [LARGE SCALE GENOMIC DNA]</scope>
    <source>
        <strain evidence="2 3">KCTC 32990</strain>
    </source>
</reference>
<proteinExistence type="predicted"/>
<sequence length="170" mass="18805">MKKTVLRFGLFGAITICVLFVLALSLGSGLDYSAQEIIGYSSMIISLSFVFFGIKHFRDKENNGVVTFKQALKIGLLISLLTALAFGVLDTLYTQLVNPDFATEYYTDYIKKLEETVPAEELEAAVATAEIQKELFSNPVMSFLLMAVTVFVIGFIISLLSSLVLQRKQP</sequence>
<keyword evidence="3" id="KW-1185">Reference proteome</keyword>
<feature type="transmembrane region" description="Helical" evidence="1">
    <location>
        <begin position="143"/>
        <end position="165"/>
    </location>
</feature>
<dbReference type="InterPro" id="IPR025250">
    <property type="entry name" value="DUF4199"/>
</dbReference>
<comment type="caution">
    <text evidence="2">The sequence shown here is derived from an EMBL/GenBank/DDBJ whole genome shotgun (WGS) entry which is preliminary data.</text>
</comment>
<evidence type="ECO:0000256" key="1">
    <source>
        <dbReference type="SAM" id="Phobius"/>
    </source>
</evidence>
<protein>
    <submittedName>
        <fullName evidence="2">DUF4199 family protein</fullName>
    </submittedName>
</protein>
<dbReference type="AlphaFoldDB" id="A0A6M0CRA7"/>
<feature type="transmembrane region" description="Helical" evidence="1">
    <location>
        <begin position="37"/>
        <end position="54"/>
    </location>
</feature>